<keyword evidence="4" id="KW-1134">Transmembrane beta strand</keyword>
<keyword evidence="8" id="KW-0625">Polysaccharide transport</keyword>
<keyword evidence="14" id="KW-0449">Lipoprotein</keyword>
<feature type="domain" description="SLBB" evidence="17">
    <location>
        <begin position="253"/>
        <end position="349"/>
    </location>
</feature>
<keyword evidence="7" id="KW-0732">Signal</keyword>
<feature type="domain" description="SLBB" evidence="17">
    <location>
        <begin position="169"/>
        <end position="247"/>
    </location>
</feature>
<dbReference type="Gene3D" id="3.10.560.10">
    <property type="entry name" value="Outer membrane lipoprotein wza domain like"/>
    <property type="match status" value="2"/>
</dbReference>
<organism evidence="18 19">
    <name type="scientific">Vibrio cholerae</name>
    <dbReference type="NCBI Taxonomy" id="666"/>
    <lineage>
        <taxon>Bacteria</taxon>
        <taxon>Pseudomonadati</taxon>
        <taxon>Pseudomonadota</taxon>
        <taxon>Gammaproteobacteria</taxon>
        <taxon>Vibrionales</taxon>
        <taxon>Vibrionaceae</taxon>
        <taxon>Vibrio</taxon>
    </lineage>
</organism>
<dbReference type="AlphaFoldDB" id="A0A544GA57"/>
<evidence type="ECO:0000256" key="2">
    <source>
        <dbReference type="ARBA" id="ARBA00009450"/>
    </source>
</evidence>
<dbReference type="GO" id="GO:0015159">
    <property type="term" value="F:polysaccharide transmembrane transporter activity"/>
    <property type="evidence" value="ECO:0007669"/>
    <property type="project" value="InterPro"/>
</dbReference>
<evidence type="ECO:0000256" key="10">
    <source>
        <dbReference type="ARBA" id="ARBA00023114"/>
    </source>
</evidence>
<evidence type="ECO:0000256" key="1">
    <source>
        <dbReference type="ARBA" id="ARBA00004571"/>
    </source>
</evidence>
<evidence type="ECO:0000256" key="3">
    <source>
        <dbReference type="ARBA" id="ARBA00022448"/>
    </source>
</evidence>
<evidence type="ECO:0000256" key="14">
    <source>
        <dbReference type="ARBA" id="ARBA00023288"/>
    </source>
</evidence>
<dbReference type="PANTHER" id="PTHR33619">
    <property type="entry name" value="POLYSACCHARIDE EXPORT PROTEIN GFCE-RELATED"/>
    <property type="match status" value="1"/>
</dbReference>
<evidence type="ECO:0000256" key="13">
    <source>
        <dbReference type="ARBA" id="ARBA00023237"/>
    </source>
</evidence>
<dbReference type="EMBL" id="VIOS01000121">
    <property type="protein sequence ID" value="TQP09003.1"/>
    <property type="molecule type" value="Genomic_DNA"/>
</dbReference>
<proteinExistence type="inferred from homology"/>
<reference evidence="18 19" key="1">
    <citation type="submission" date="2019-07" db="EMBL/GenBank/DDBJ databases">
        <title>Phenotypic and genotypic antimicrobial resistance traits of Vibrio cholerae non-O1/non-O139 isolated from a large Austrian lake frequently associated with cases of infection.</title>
        <authorList>
            <person name="Lepuschitz S."/>
            <person name="Baron S."/>
            <person name="Larvor E."/>
            <person name="Granier S."/>
            <person name="Pretzer C."/>
            <person name="Mach R.L."/>
            <person name="Farnleitner A.H."/>
            <person name="Ruppitsch W."/>
            <person name="Pleininger S."/>
            <person name="Indra A."/>
            <person name="Kirschner A.K.T."/>
        </authorList>
    </citation>
    <scope>NUCLEOTIDE SEQUENCE [LARGE SCALE GENOMIC DNA]</scope>
    <source>
        <strain evidence="18 19">A12JL36W90</strain>
    </source>
</reference>
<dbReference type="GO" id="GO:0015288">
    <property type="term" value="F:porin activity"/>
    <property type="evidence" value="ECO:0007669"/>
    <property type="project" value="UniProtKB-KW"/>
</dbReference>
<dbReference type="GO" id="GO:0046930">
    <property type="term" value="C:pore complex"/>
    <property type="evidence" value="ECO:0007669"/>
    <property type="project" value="UniProtKB-KW"/>
</dbReference>
<accession>A0A544GA57</accession>
<comment type="similarity">
    <text evidence="2">Belongs to the BexD/CtrA/VexA family.</text>
</comment>
<keyword evidence="11" id="KW-0472">Membrane</keyword>
<dbReference type="Proteomes" id="UP000319979">
    <property type="component" value="Unassembled WGS sequence"/>
</dbReference>
<feature type="domain" description="Polysaccharide export protein N-terminal" evidence="15">
    <location>
        <begin position="80"/>
        <end position="163"/>
    </location>
</feature>
<gene>
    <name evidence="18" type="ORF">FLM02_18000</name>
</gene>
<evidence type="ECO:0000313" key="19">
    <source>
        <dbReference type="Proteomes" id="UP000319979"/>
    </source>
</evidence>
<keyword evidence="12" id="KW-0564">Palmitate</keyword>
<evidence type="ECO:0000259" key="17">
    <source>
        <dbReference type="Pfam" id="PF22461"/>
    </source>
</evidence>
<dbReference type="InterPro" id="IPR049712">
    <property type="entry name" value="Poly_export"/>
</dbReference>
<evidence type="ECO:0000256" key="12">
    <source>
        <dbReference type="ARBA" id="ARBA00023139"/>
    </source>
</evidence>
<evidence type="ECO:0000259" key="15">
    <source>
        <dbReference type="Pfam" id="PF02563"/>
    </source>
</evidence>
<dbReference type="Gene3D" id="3.30.1950.10">
    <property type="entry name" value="wza like domain"/>
    <property type="match status" value="1"/>
</dbReference>
<dbReference type="InterPro" id="IPR040716">
    <property type="entry name" value="Wza_C"/>
</dbReference>
<keyword evidence="3" id="KW-0813">Transport</keyword>
<dbReference type="NCBIfam" id="NF011658">
    <property type="entry name" value="PRK15078.1"/>
    <property type="match status" value="1"/>
</dbReference>
<dbReference type="Pfam" id="PF02563">
    <property type="entry name" value="Poly_export"/>
    <property type="match status" value="1"/>
</dbReference>
<evidence type="ECO:0000256" key="7">
    <source>
        <dbReference type="ARBA" id="ARBA00022729"/>
    </source>
</evidence>
<evidence type="ECO:0000313" key="18">
    <source>
        <dbReference type="EMBL" id="TQP09003.1"/>
    </source>
</evidence>
<evidence type="ECO:0000256" key="8">
    <source>
        <dbReference type="ARBA" id="ARBA00023047"/>
    </source>
</evidence>
<name>A0A544GA57_VIBCL</name>
<dbReference type="PANTHER" id="PTHR33619:SF3">
    <property type="entry name" value="POLYSACCHARIDE EXPORT PROTEIN GFCE-RELATED"/>
    <property type="match status" value="1"/>
</dbReference>
<dbReference type="PROSITE" id="PS51257">
    <property type="entry name" value="PROKAR_LIPOPROTEIN"/>
    <property type="match status" value="1"/>
</dbReference>
<dbReference type="GO" id="GO:0009279">
    <property type="term" value="C:cell outer membrane"/>
    <property type="evidence" value="ECO:0007669"/>
    <property type="project" value="UniProtKB-SubCell"/>
</dbReference>
<comment type="subcellular location">
    <subcellularLocation>
        <location evidence="1">Cell outer membrane</location>
        <topology evidence="1">Multi-pass membrane protein</topology>
    </subcellularLocation>
</comment>
<sequence length="385" mass="42271">MSKKYLLLLILSAGLTGCSIPGAHLPTGDKNVAWEAEEQESFSALVNVYPVTPTLIKELKYQQQAVVTQPNLTLEQDIAHYEYRIGAGDVLNVTIWDHPELTIPAGSYRSSAEAGNWVHADGTIFYPYIGQVSVAGKTVTEVRTVLAEKLAKFIEAPQVDVNVAAFRSQKSYITGEVTSPGQQPISNIPLTLLDAVNRAGGITKDADWRNVTLTRNGVEEQISLYALIQKGDLTQNRLLRDGDIVHIPRNDAQKVFVMGEVSQPQMLKIDRTGMSLTEALSTVGGINEAEADATGIFVIRSNQKHSNQNGIAMGQDEPIANIYQLNIQDATALVMGTEFELRPYDVVYVTAAPISRWNRLVRQLIPTISGFNEITEGALRVKNWP</sequence>
<keyword evidence="13" id="KW-0998">Cell outer membrane</keyword>
<protein>
    <submittedName>
        <fullName evidence="18">Polysaccharide export protein</fullName>
    </submittedName>
</protein>
<evidence type="ECO:0000256" key="5">
    <source>
        <dbReference type="ARBA" id="ARBA00022597"/>
    </source>
</evidence>
<keyword evidence="10" id="KW-0626">Porin</keyword>
<comment type="caution">
    <text evidence="18">The sequence shown here is derived from an EMBL/GenBank/DDBJ whole genome shotgun (WGS) entry which is preliminary data.</text>
</comment>
<keyword evidence="5" id="KW-0762">Sugar transport</keyword>
<evidence type="ECO:0000256" key="4">
    <source>
        <dbReference type="ARBA" id="ARBA00022452"/>
    </source>
</evidence>
<evidence type="ECO:0000256" key="11">
    <source>
        <dbReference type="ARBA" id="ARBA00023136"/>
    </source>
</evidence>
<evidence type="ECO:0000256" key="9">
    <source>
        <dbReference type="ARBA" id="ARBA00023065"/>
    </source>
</evidence>
<dbReference type="Gene3D" id="1.20.5.70">
    <property type="match status" value="1"/>
</dbReference>
<keyword evidence="9" id="KW-0406">Ion transport</keyword>
<dbReference type="GO" id="GO:0006811">
    <property type="term" value="P:monoatomic ion transport"/>
    <property type="evidence" value="ECO:0007669"/>
    <property type="project" value="UniProtKB-KW"/>
</dbReference>
<dbReference type="InterPro" id="IPR054765">
    <property type="entry name" value="SLBB_dom"/>
</dbReference>
<evidence type="ECO:0000259" key="16">
    <source>
        <dbReference type="Pfam" id="PF18412"/>
    </source>
</evidence>
<dbReference type="InterPro" id="IPR003715">
    <property type="entry name" value="Poly_export_N"/>
</dbReference>
<keyword evidence="6" id="KW-0812">Transmembrane</keyword>
<feature type="domain" description="Outer-membrane lipoprotein Wza C-terminal" evidence="16">
    <location>
        <begin position="352"/>
        <end position="381"/>
    </location>
</feature>
<evidence type="ECO:0000256" key="6">
    <source>
        <dbReference type="ARBA" id="ARBA00022692"/>
    </source>
</evidence>
<dbReference type="RefSeq" id="WP_000039770.1">
    <property type="nucleotide sequence ID" value="NZ_CP053806.1"/>
</dbReference>
<dbReference type="Pfam" id="PF18412">
    <property type="entry name" value="Wza_C"/>
    <property type="match status" value="1"/>
</dbReference>
<dbReference type="Pfam" id="PF22461">
    <property type="entry name" value="SLBB_2"/>
    <property type="match status" value="2"/>
</dbReference>
<dbReference type="GeneID" id="89515552"/>